<organism evidence="2 3">
    <name type="scientific">Dendrobium catenatum</name>
    <dbReference type="NCBI Taxonomy" id="906689"/>
    <lineage>
        <taxon>Eukaryota</taxon>
        <taxon>Viridiplantae</taxon>
        <taxon>Streptophyta</taxon>
        <taxon>Embryophyta</taxon>
        <taxon>Tracheophyta</taxon>
        <taxon>Spermatophyta</taxon>
        <taxon>Magnoliopsida</taxon>
        <taxon>Liliopsida</taxon>
        <taxon>Asparagales</taxon>
        <taxon>Orchidaceae</taxon>
        <taxon>Epidendroideae</taxon>
        <taxon>Malaxideae</taxon>
        <taxon>Dendrobiinae</taxon>
        <taxon>Dendrobium</taxon>
    </lineage>
</organism>
<accession>A0A2I0VUM4</accession>
<evidence type="ECO:0000313" key="2">
    <source>
        <dbReference type="EMBL" id="PKU67100.1"/>
    </source>
</evidence>
<dbReference type="AlphaFoldDB" id="A0A2I0VUM4"/>
<reference evidence="2 3" key="2">
    <citation type="journal article" date="2017" name="Nature">
        <title>The Apostasia genome and the evolution of orchids.</title>
        <authorList>
            <person name="Zhang G.Q."/>
            <person name="Liu K.W."/>
            <person name="Li Z."/>
            <person name="Lohaus R."/>
            <person name="Hsiao Y.Y."/>
            <person name="Niu S.C."/>
            <person name="Wang J.Y."/>
            <person name="Lin Y.C."/>
            <person name="Xu Q."/>
            <person name="Chen L.J."/>
            <person name="Yoshida K."/>
            <person name="Fujiwara S."/>
            <person name="Wang Z.W."/>
            <person name="Zhang Y.Q."/>
            <person name="Mitsuda N."/>
            <person name="Wang M."/>
            <person name="Liu G.H."/>
            <person name="Pecoraro L."/>
            <person name="Huang H.X."/>
            <person name="Xiao X.J."/>
            <person name="Lin M."/>
            <person name="Wu X.Y."/>
            <person name="Wu W.L."/>
            <person name="Chen Y.Y."/>
            <person name="Chang S.B."/>
            <person name="Sakamoto S."/>
            <person name="Ohme-Takagi M."/>
            <person name="Yagi M."/>
            <person name="Zeng S.J."/>
            <person name="Shen C.Y."/>
            <person name="Yeh C.M."/>
            <person name="Luo Y.B."/>
            <person name="Tsai W.C."/>
            <person name="Van de Peer Y."/>
            <person name="Liu Z.J."/>
        </authorList>
    </citation>
    <scope>NUCLEOTIDE SEQUENCE [LARGE SCALE GENOMIC DNA]</scope>
    <source>
        <tissue evidence="2">The whole plant</tissue>
    </source>
</reference>
<gene>
    <name evidence="2" type="ORF">MA16_Dca008889</name>
</gene>
<feature type="region of interest" description="Disordered" evidence="1">
    <location>
        <begin position="113"/>
        <end position="132"/>
    </location>
</feature>
<keyword evidence="3" id="KW-1185">Reference proteome</keyword>
<feature type="region of interest" description="Disordered" evidence="1">
    <location>
        <begin position="322"/>
        <end position="355"/>
    </location>
</feature>
<evidence type="ECO:0000256" key="1">
    <source>
        <dbReference type="SAM" id="MobiDB-lite"/>
    </source>
</evidence>
<feature type="region of interest" description="Disordered" evidence="1">
    <location>
        <begin position="80"/>
        <end position="106"/>
    </location>
</feature>
<dbReference type="EMBL" id="KZ503221">
    <property type="protein sequence ID" value="PKU67100.1"/>
    <property type="molecule type" value="Genomic_DNA"/>
</dbReference>
<feature type="compositionally biased region" description="Basic and acidic residues" evidence="1">
    <location>
        <begin position="346"/>
        <end position="355"/>
    </location>
</feature>
<name>A0A2I0VUM4_9ASPA</name>
<protein>
    <submittedName>
        <fullName evidence="2">Uncharacterized protein</fullName>
    </submittedName>
</protein>
<evidence type="ECO:0000313" key="3">
    <source>
        <dbReference type="Proteomes" id="UP000233837"/>
    </source>
</evidence>
<reference evidence="2 3" key="1">
    <citation type="journal article" date="2016" name="Sci. Rep.">
        <title>The Dendrobium catenatum Lindl. genome sequence provides insights into polysaccharide synthase, floral development and adaptive evolution.</title>
        <authorList>
            <person name="Zhang G.Q."/>
            <person name="Xu Q."/>
            <person name="Bian C."/>
            <person name="Tsai W.C."/>
            <person name="Yeh C.M."/>
            <person name="Liu K.W."/>
            <person name="Yoshida K."/>
            <person name="Zhang L.S."/>
            <person name="Chang S.B."/>
            <person name="Chen F."/>
            <person name="Shi Y."/>
            <person name="Su Y.Y."/>
            <person name="Zhang Y.Q."/>
            <person name="Chen L.J."/>
            <person name="Yin Y."/>
            <person name="Lin M."/>
            <person name="Huang H."/>
            <person name="Deng H."/>
            <person name="Wang Z.W."/>
            <person name="Zhu S.L."/>
            <person name="Zhao X."/>
            <person name="Deng C."/>
            <person name="Niu S.C."/>
            <person name="Huang J."/>
            <person name="Wang M."/>
            <person name="Liu G.H."/>
            <person name="Yang H.J."/>
            <person name="Xiao X.J."/>
            <person name="Hsiao Y.Y."/>
            <person name="Wu W.L."/>
            <person name="Chen Y.Y."/>
            <person name="Mitsuda N."/>
            <person name="Ohme-Takagi M."/>
            <person name="Luo Y.B."/>
            <person name="Van de Peer Y."/>
            <person name="Liu Z.J."/>
        </authorList>
    </citation>
    <scope>NUCLEOTIDE SEQUENCE [LARGE SCALE GENOMIC DNA]</scope>
    <source>
        <tissue evidence="2">The whole plant</tissue>
    </source>
</reference>
<dbReference type="Proteomes" id="UP000233837">
    <property type="component" value="Unassembled WGS sequence"/>
</dbReference>
<sequence>MTVQLGRARIQLANSIIEIENIKATIQFGSVDFSAIVARASEAPTRRTHLPLEALTTRRIMNDGRVSVVTTNITPMSTELSAPKKYNVEASSSRGRPTRSQRRKMNAELRSQQQQLTVHPSNKPAQESEANVPTRNKFFDLKWVKRNSSTGELKKSFLEQRREVPAPLNKKEPETLSARVYRVLKIVKDKGLMKKFQRPLVIDTRRTLPRERLSFTAERRKRKQIPRGEYWGVTPELYIQGSTAEWSRWKGKQIWRPKPRINEKERREKTTDMGVTSVQLLMGNIDDKMQPFLCMATINTFQDLLNRVTKFEKLNLSRSENYSNKTKKAKSPGARRGEADSTFFSRADRERQDRPGRLEIVQADRHCRKYRHENSSGSRPGRSFLEEQWKTAVSKKTVKMLKQLEGFQAEKPLQYSLSPTRRGGVPNAVFTLLVTAENLLIFLPA</sequence>
<proteinExistence type="predicted"/>